<dbReference type="PATRIC" id="fig|889378.3.peg.888"/>
<dbReference type="KEGG" id="sfc:Spiaf_0891"/>
<evidence type="ECO:0000313" key="2">
    <source>
        <dbReference type="Proteomes" id="UP000007383"/>
    </source>
</evidence>
<proteinExistence type="predicted"/>
<dbReference type="Proteomes" id="UP000007383">
    <property type="component" value="Chromosome"/>
</dbReference>
<dbReference type="HOGENOM" id="CLU_3157953_0_0_12"/>
<accession>H9UHI7</accession>
<organism evidence="1 2">
    <name type="scientific">Spirochaeta africana (strain ATCC 700263 / DSM 8902 / Z-7692)</name>
    <dbReference type="NCBI Taxonomy" id="889378"/>
    <lineage>
        <taxon>Bacteria</taxon>
        <taxon>Pseudomonadati</taxon>
        <taxon>Spirochaetota</taxon>
        <taxon>Spirochaetia</taxon>
        <taxon>Spirochaetales</taxon>
        <taxon>Spirochaetaceae</taxon>
        <taxon>Spirochaeta</taxon>
    </lineage>
</organism>
<protein>
    <submittedName>
        <fullName evidence="1">Uncharacterized protein</fullName>
    </submittedName>
</protein>
<dbReference type="EMBL" id="CP003282">
    <property type="protein sequence ID" value="AFG36980.1"/>
    <property type="molecule type" value="Genomic_DNA"/>
</dbReference>
<reference evidence="2" key="1">
    <citation type="journal article" date="2013" name="Stand. Genomic Sci.">
        <title>Complete genome sequence of the halophilic bacterium Spirochaeta africana type strain (Z-7692(T)) from the alkaline Lake Magadi in the East African Rift.</title>
        <authorList>
            <person name="Liolos K."/>
            <person name="Abt B."/>
            <person name="Scheuner C."/>
            <person name="Teshima H."/>
            <person name="Held B."/>
            <person name="Lapidus A."/>
            <person name="Nolan M."/>
            <person name="Lucas S."/>
            <person name="Deshpande S."/>
            <person name="Cheng J.F."/>
            <person name="Tapia R."/>
            <person name="Goodwin L.A."/>
            <person name="Pitluck S."/>
            <person name="Pagani I."/>
            <person name="Ivanova N."/>
            <person name="Mavromatis K."/>
            <person name="Mikhailova N."/>
            <person name="Huntemann M."/>
            <person name="Pati A."/>
            <person name="Chen A."/>
            <person name="Palaniappan K."/>
            <person name="Land M."/>
            <person name="Rohde M."/>
            <person name="Tindall B.J."/>
            <person name="Detter J.C."/>
            <person name="Goker M."/>
            <person name="Bristow J."/>
            <person name="Eisen J.A."/>
            <person name="Markowitz V."/>
            <person name="Hugenholtz P."/>
            <person name="Woyke T."/>
            <person name="Klenk H.P."/>
            <person name="Kyrpides N.C."/>
        </authorList>
    </citation>
    <scope>NUCLEOTIDE SEQUENCE</scope>
    <source>
        <strain evidence="2">ATCC 700263 / DSM 8902 / Z-7692</strain>
    </source>
</reference>
<keyword evidence="2" id="KW-1185">Reference proteome</keyword>
<dbReference type="STRING" id="889378.Spiaf_0891"/>
<sequence length="48" mass="5740">MKKHTVRTKMLNETTHTSIYYTCDACRIYFKAKSRIIKEQKNPGIFPF</sequence>
<name>H9UHI7_SPIAZ</name>
<evidence type="ECO:0000313" key="1">
    <source>
        <dbReference type="EMBL" id="AFG36980.1"/>
    </source>
</evidence>
<dbReference type="AlphaFoldDB" id="H9UHI7"/>
<gene>
    <name evidence="1" type="ordered locus">Spiaf_0891</name>
</gene>